<proteinExistence type="predicted"/>
<evidence type="ECO:0000313" key="7">
    <source>
        <dbReference type="Proteomes" id="UP000199126"/>
    </source>
</evidence>
<evidence type="ECO:0000313" key="6">
    <source>
        <dbReference type="EMBL" id="SEP02720.1"/>
    </source>
</evidence>
<dbReference type="InterPro" id="IPR014757">
    <property type="entry name" value="Tscrpt_reg_IclR_C"/>
</dbReference>
<dbReference type="SUPFAM" id="SSF55781">
    <property type="entry name" value="GAF domain-like"/>
    <property type="match status" value="1"/>
</dbReference>
<dbReference type="GO" id="GO:0045892">
    <property type="term" value="P:negative regulation of DNA-templated transcription"/>
    <property type="evidence" value="ECO:0007669"/>
    <property type="project" value="TreeGrafter"/>
</dbReference>
<reference evidence="7" key="1">
    <citation type="submission" date="2016-10" db="EMBL/GenBank/DDBJ databases">
        <authorList>
            <person name="Varghese N."/>
            <person name="Submissions S."/>
        </authorList>
    </citation>
    <scope>NUCLEOTIDE SEQUENCE [LARGE SCALE GENOMIC DNA]</scope>
    <source>
        <strain evidence="7">CGMCC 1.10121</strain>
    </source>
</reference>
<gene>
    <name evidence="6" type="ORF">SAMN04487948_11139</name>
</gene>
<dbReference type="GO" id="GO:0003677">
    <property type="term" value="F:DNA binding"/>
    <property type="evidence" value="ECO:0007669"/>
    <property type="project" value="UniProtKB-KW"/>
</dbReference>
<protein>
    <submittedName>
        <fullName evidence="6">Transcriptional regulator, IclR family</fullName>
    </submittedName>
</protein>
<dbReference type="Gene3D" id="1.10.10.10">
    <property type="entry name" value="Winged helix-like DNA-binding domain superfamily/Winged helix DNA-binding domain"/>
    <property type="match status" value="1"/>
</dbReference>
<dbReference type="InterPro" id="IPR011991">
    <property type="entry name" value="ArsR-like_HTH"/>
</dbReference>
<dbReference type="SMART" id="SM00346">
    <property type="entry name" value="HTH_ICLR"/>
    <property type="match status" value="1"/>
</dbReference>
<dbReference type="Proteomes" id="UP000199126">
    <property type="component" value="Unassembled WGS sequence"/>
</dbReference>
<evidence type="ECO:0000259" key="5">
    <source>
        <dbReference type="PROSITE" id="PS51078"/>
    </source>
</evidence>
<dbReference type="InterPro" id="IPR005471">
    <property type="entry name" value="Tscrpt_reg_IclR_N"/>
</dbReference>
<evidence type="ECO:0000256" key="3">
    <source>
        <dbReference type="ARBA" id="ARBA00023163"/>
    </source>
</evidence>
<dbReference type="InterPro" id="IPR029016">
    <property type="entry name" value="GAF-like_dom_sf"/>
</dbReference>
<keyword evidence="2" id="KW-0238">DNA-binding</keyword>
<dbReference type="CDD" id="cd00090">
    <property type="entry name" value="HTH_ARSR"/>
    <property type="match status" value="1"/>
</dbReference>
<organism evidence="6 7">
    <name type="scientific">Halogranum amylolyticum</name>
    <dbReference type="NCBI Taxonomy" id="660520"/>
    <lineage>
        <taxon>Archaea</taxon>
        <taxon>Methanobacteriati</taxon>
        <taxon>Methanobacteriota</taxon>
        <taxon>Stenosarchaea group</taxon>
        <taxon>Halobacteria</taxon>
        <taxon>Halobacteriales</taxon>
        <taxon>Haloferacaceae</taxon>
    </lineage>
</organism>
<dbReference type="Pfam" id="PF09339">
    <property type="entry name" value="HTH_IclR"/>
    <property type="match status" value="1"/>
</dbReference>
<dbReference type="Pfam" id="PF01614">
    <property type="entry name" value="IclR_C"/>
    <property type="match status" value="1"/>
</dbReference>
<dbReference type="OrthoDB" id="14763at2157"/>
<evidence type="ECO:0000256" key="1">
    <source>
        <dbReference type="ARBA" id="ARBA00023015"/>
    </source>
</evidence>
<dbReference type="InterPro" id="IPR036390">
    <property type="entry name" value="WH_DNA-bd_sf"/>
</dbReference>
<dbReference type="Gene3D" id="3.30.450.40">
    <property type="match status" value="1"/>
</dbReference>
<evidence type="ECO:0000259" key="4">
    <source>
        <dbReference type="PROSITE" id="PS51077"/>
    </source>
</evidence>
<keyword evidence="1" id="KW-0805">Transcription regulation</keyword>
<name>A0A1H8UHM7_9EURY</name>
<evidence type="ECO:0000256" key="2">
    <source>
        <dbReference type="ARBA" id="ARBA00023125"/>
    </source>
</evidence>
<dbReference type="SUPFAM" id="SSF46785">
    <property type="entry name" value="Winged helix' DNA-binding domain"/>
    <property type="match status" value="1"/>
</dbReference>
<keyword evidence="7" id="KW-1185">Reference proteome</keyword>
<keyword evidence="3" id="KW-0804">Transcription</keyword>
<dbReference type="RefSeq" id="WP_089826195.1">
    <property type="nucleotide sequence ID" value="NZ_FODV01000011.1"/>
</dbReference>
<feature type="domain" description="HTH iclR-type" evidence="4">
    <location>
        <begin position="10"/>
        <end position="69"/>
    </location>
</feature>
<dbReference type="PANTHER" id="PTHR30136">
    <property type="entry name" value="HELIX-TURN-HELIX TRANSCRIPTIONAL REGULATOR, ICLR FAMILY"/>
    <property type="match status" value="1"/>
</dbReference>
<dbReference type="PROSITE" id="PS51077">
    <property type="entry name" value="HTH_ICLR"/>
    <property type="match status" value="1"/>
</dbReference>
<dbReference type="GO" id="GO:0003700">
    <property type="term" value="F:DNA-binding transcription factor activity"/>
    <property type="evidence" value="ECO:0007669"/>
    <property type="project" value="TreeGrafter"/>
</dbReference>
<dbReference type="PROSITE" id="PS51078">
    <property type="entry name" value="ICLR_ED"/>
    <property type="match status" value="1"/>
</dbReference>
<dbReference type="InterPro" id="IPR036388">
    <property type="entry name" value="WH-like_DNA-bd_sf"/>
</dbReference>
<accession>A0A1H8UHM7</accession>
<dbReference type="InterPro" id="IPR050707">
    <property type="entry name" value="HTH_MetabolicPath_Reg"/>
</dbReference>
<feature type="domain" description="IclR-ED" evidence="5">
    <location>
        <begin position="70"/>
        <end position="253"/>
    </location>
</feature>
<dbReference type="PANTHER" id="PTHR30136:SF35">
    <property type="entry name" value="HTH-TYPE TRANSCRIPTIONAL REGULATOR RV1719"/>
    <property type="match status" value="1"/>
</dbReference>
<dbReference type="AlphaFoldDB" id="A0A1H8UHM7"/>
<dbReference type="EMBL" id="FODV01000011">
    <property type="protein sequence ID" value="SEP02720.1"/>
    <property type="molecule type" value="Genomic_DNA"/>
</dbReference>
<sequence length="254" mass="27951">MATNDARNPVKTVQTALEIIEVVQERGSIGVTELSEELGLSKGPTHCHLSTLRQNGYVVKDGSKYKLGLRFIDVAHHVRNRNEIYDLVEDEVDRLAEKSGEMALFTVEEQNQGVCLYKARGADAVQTELYVGYYNALYHTAVGKAILACKSPEKIEQYLADTDLEALTDKTITSPQALRSELEEIRETGFAYNKEESINGLTGVGAPIRNQDGTIYGAIGVIGPASRMSEDRLDEVAEMLYHAVNVVEINATSL</sequence>